<dbReference type="Proteomes" id="UP000282551">
    <property type="component" value="Chromosome"/>
</dbReference>
<keyword evidence="2" id="KW-1185">Reference proteome</keyword>
<gene>
    <name evidence="1" type="ORF">NCTC10485_05146</name>
</gene>
<evidence type="ECO:0000313" key="1">
    <source>
        <dbReference type="EMBL" id="VEG50826.1"/>
    </source>
</evidence>
<name>A0A3S4VGB2_MYCCI</name>
<sequence length="157" mass="17365">MNDWVATVSYALDATVDTMDHWSEQFDATVSRVPKRGVVDVTVYAPAELHLVDVIAKYVDNISEVVGAAPACIEIVREDEWRRRAEAPTLPELMSAAEIADELGVARQRVHQLRSTAAFPAPLAELRGGAVWDAAAVRKFAREWERKPGRPAGRTSR</sequence>
<dbReference type="AlphaFoldDB" id="A0A3S4VGB2"/>
<protein>
    <submittedName>
        <fullName evidence="1">Uncharacterized protein</fullName>
    </submittedName>
</protein>
<dbReference type="OrthoDB" id="3400183at2"/>
<accession>A0A3S4VGB2</accession>
<proteinExistence type="predicted"/>
<evidence type="ECO:0000313" key="2">
    <source>
        <dbReference type="Proteomes" id="UP000282551"/>
    </source>
</evidence>
<reference evidence="1 2" key="1">
    <citation type="submission" date="2018-12" db="EMBL/GenBank/DDBJ databases">
        <authorList>
            <consortium name="Pathogen Informatics"/>
        </authorList>
    </citation>
    <scope>NUCLEOTIDE SEQUENCE [LARGE SCALE GENOMIC DNA]</scope>
    <source>
        <strain evidence="1 2">NCTC10485</strain>
    </source>
</reference>
<organism evidence="1 2">
    <name type="scientific">Mycolicibacterium chitae</name>
    <name type="common">Mycobacterium chitae</name>
    <dbReference type="NCBI Taxonomy" id="1792"/>
    <lineage>
        <taxon>Bacteria</taxon>
        <taxon>Bacillati</taxon>
        <taxon>Actinomycetota</taxon>
        <taxon>Actinomycetes</taxon>
        <taxon>Mycobacteriales</taxon>
        <taxon>Mycobacteriaceae</taxon>
        <taxon>Mycolicibacterium</taxon>
    </lineage>
</organism>
<dbReference type="EMBL" id="LR134355">
    <property type="protein sequence ID" value="VEG50826.1"/>
    <property type="molecule type" value="Genomic_DNA"/>
</dbReference>